<feature type="compositionally biased region" description="Low complexity" evidence="1">
    <location>
        <begin position="17"/>
        <end position="39"/>
    </location>
</feature>
<protein>
    <submittedName>
        <fullName evidence="2">Mucin</fullName>
    </submittedName>
</protein>
<dbReference type="EMBL" id="JBFCZG010000010">
    <property type="protein sequence ID" value="KAL3417686.1"/>
    <property type="molecule type" value="Genomic_DNA"/>
</dbReference>
<feature type="compositionally biased region" description="Polar residues" evidence="1">
    <location>
        <begin position="1"/>
        <end position="16"/>
    </location>
</feature>
<feature type="compositionally biased region" description="Basic residues" evidence="1">
    <location>
        <begin position="143"/>
        <end position="157"/>
    </location>
</feature>
<evidence type="ECO:0000256" key="1">
    <source>
        <dbReference type="SAM" id="MobiDB-lite"/>
    </source>
</evidence>
<feature type="region of interest" description="Disordered" evidence="1">
    <location>
        <begin position="428"/>
        <end position="464"/>
    </location>
</feature>
<keyword evidence="3" id="KW-1185">Reference proteome</keyword>
<dbReference type="Proteomes" id="UP001629113">
    <property type="component" value="Unassembled WGS sequence"/>
</dbReference>
<comment type="caution">
    <text evidence="2">The sequence shown here is derived from an EMBL/GenBank/DDBJ whole genome shotgun (WGS) entry which is preliminary data.</text>
</comment>
<feature type="region of interest" description="Disordered" evidence="1">
    <location>
        <begin position="1"/>
        <end position="39"/>
    </location>
</feature>
<gene>
    <name evidence="2" type="ORF">PVAG01_10696</name>
</gene>
<accession>A0ABR4P339</accession>
<feature type="compositionally biased region" description="Polar residues" evidence="1">
    <location>
        <begin position="300"/>
        <end position="342"/>
    </location>
</feature>
<evidence type="ECO:0000313" key="3">
    <source>
        <dbReference type="Proteomes" id="UP001629113"/>
    </source>
</evidence>
<proteinExistence type="predicted"/>
<feature type="region of interest" description="Disordered" evidence="1">
    <location>
        <begin position="530"/>
        <end position="549"/>
    </location>
</feature>
<reference evidence="2 3" key="1">
    <citation type="submission" date="2024-06" db="EMBL/GenBank/DDBJ databases">
        <title>Complete genome of Phlyctema vagabunda strain 19-DSS-EL-015.</title>
        <authorList>
            <person name="Fiorenzani C."/>
        </authorList>
    </citation>
    <scope>NUCLEOTIDE SEQUENCE [LARGE SCALE GENOMIC DNA]</scope>
    <source>
        <strain evidence="2 3">19-DSS-EL-015</strain>
    </source>
</reference>
<feature type="region of interest" description="Disordered" evidence="1">
    <location>
        <begin position="141"/>
        <end position="160"/>
    </location>
</feature>
<organism evidence="2 3">
    <name type="scientific">Phlyctema vagabunda</name>
    <dbReference type="NCBI Taxonomy" id="108571"/>
    <lineage>
        <taxon>Eukaryota</taxon>
        <taxon>Fungi</taxon>
        <taxon>Dikarya</taxon>
        <taxon>Ascomycota</taxon>
        <taxon>Pezizomycotina</taxon>
        <taxon>Leotiomycetes</taxon>
        <taxon>Helotiales</taxon>
        <taxon>Dermateaceae</taxon>
        <taxon>Phlyctema</taxon>
    </lineage>
</organism>
<evidence type="ECO:0000313" key="2">
    <source>
        <dbReference type="EMBL" id="KAL3417686.1"/>
    </source>
</evidence>
<name>A0ABR4P339_9HELO</name>
<feature type="region of interest" description="Disordered" evidence="1">
    <location>
        <begin position="296"/>
        <end position="348"/>
    </location>
</feature>
<sequence length="568" mass="63461">MAPQHSFSGSSNLQIPLSSPSVYSSSLSTTYSNSTSDLSSAYSPRALYADTFTGRPHSSGSTPIEPTPKFRKSMKDITGYATTEDEFEQLPLAVRRKYFSTLERLRFAQNSRSTALNDLPVPRTRKGSLADRRGMNVPVIDSRKKHIDSRRQQRKLSRQQSVTSNEASWFLSLPEKIRKKEFTREEQVILAGRLRESVILDAADEAIYKASRRASRNISAIPDPQQSPRRTSLSSCSSTMAESIFESFRWMDEENNLDLSLNLDDYHANLDGVVLPSPTNDRRPSFRRHMSISKIPFGRNSLSSSTQQQRSPKYSSESSGHSRQKSRTMSLMSPKQVNTESLASIDPNATHYQDPEARLKLRVYLASPQKFDEAIEFGFPSMDGLNEGDKENKPVKRTSKDSAIKNSFATDKSKETFLNDDTASLFSDDVSMADPESPVTPIDPKHRASPSVAGKGSKSSADFSHLGITKPTVVKQDTYTQSMAGNREMTLRMTLTRPDLRASENSIYGWKSQTKTTSRDDPLALEELEGRYDGRGPFGGADGWSPAEKDNGVVKRFWNRVKAPRKSS</sequence>